<keyword evidence="5" id="KW-0349">Heme</keyword>
<dbReference type="InterPro" id="IPR002401">
    <property type="entry name" value="Cyt_P450_E_grp-I"/>
</dbReference>
<reference evidence="6" key="3">
    <citation type="submission" date="2025-09" db="UniProtKB">
        <authorList>
            <consortium name="Ensembl"/>
        </authorList>
    </citation>
    <scope>IDENTIFICATION</scope>
</reference>
<dbReference type="InterPro" id="IPR036396">
    <property type="entry name" value="Cyt_P450_sf"/>
</dbReference>
<dbReference type="Pfam" id="PF00067">
    <property type="entry name" value="p450"/>
    <property type="match status" value="1"/>
</dbReference>
<dbReference type="InterPro" id="IPR050182">
    <property type="entry name" value="Cytochrome_P450_fam2"/>
</dbReference>
<dbReference type="PANTHER" id="PTHR24300">
    <property type="entry name" value="CYTOCHROME P450 508A4-RELATED"/>
    <property type="match status" value="1"/>
</dbReference>
<keyword evidence="3 5" id="KW-0479">Metal-binding</keyword>
<dbReference type="Ensembl" id="ENSMMDT00005019123.1">
    <property type="protein sequence ID" value="ENSMMDP00005018674.1"/>
    <property type="gene ID" value="ENSMMDG00005007840.1"/>
</dbReference>
<dbReference type="Gene3D" id="1.10.630.10">
    <property type="entry name" value="Cytochrome P450"/>
    <property type="match status" value="1"/>
</dbReference>
<name>A0A667Y3B9_9TELE</name>
<proteinExistence type="inferred from homology"/>
<comment type="cofactor">
    <cofactor evidence="1 5">
        <name>heme</name>
        <dbReference type="ChEBI" id="CHEBI:30413"/>
    </cofactor>
</comment>
<dbReference type="PANTHER" id="PTHR24300:SF177">
    <property type="entry name" value="CYTOCHROME P450 2J2"/>
    <property type="match status" value="1"/>
</dbReference>
<keyword evidence="4 5" id="KW-0408">Iron</keyword>
<comment type="similarity">
    <text evidence="2">Belongs to the cytochrome P450 family.</text>
</comment>
<dbReference type="GO" id="GO:0006082">
    <property type="term" value="P:organic acid metabolic process"/>
    <property type="evidence" value="ECO:0007669"/>
    <property type="project" value="TreeGrafter"/>
</dbReference>
<dbReference type="PRINTS" id="PR00463">
    <property type="entry name" value="EP450I"/>
</dbReference>
<dbReference type="GeneTree" id="ENSGT00950000182879"/>
<dbReference type="Proteomes" id="UP000472263">
    <property type="component" value="Chromosome 4"/>
</dbReference>
<dbReference type="GO" id="GO:0006805">
    <property type="term" value="P:xenobiotic metabolic process"/>
    <property type="evidence" value="ECO:0007669"/>
    <property type="project" value="TreeGrafter"/>
</dbReference>
<evidence type="ECO:0000313" key="6">
    <source>
        <dbReference type="Ensembl" id="ENSMMDP00005018674.1"/>
    </source>
</evidence>
<reference evidence="6" key="1">
    <citation type="submission" date="2019-06" db="EMBL/GenBank/DDBJ databases">
        <authorList>
            <consortium name="Wellcome Sanger Institute Data Sharing"/>
        </authorList>
    </citation>
    <scope>NUCLEOTIDE SEQUENCE [LARGE SCALE GENOMIC DNA]</scope>
</reference>
<gene>
    <name evidence="6" type="primary">LOC115357932</name>
</gene>
<dbReference type="AlphaFoldDB" id="A0A667Y3B9"/>
<evidence type="ECO:0000313" key="7">
    <source>
        <dbReference type="Proteomes" id="UP000472263"/>
    </source>
</evidence>
<evidence type="ECO:0000256" key="1">
    <source>
        <dbReference type="ARBA" id="ARBA00001971"/>
    </source>
</evidence>
<evidence type="ECO:0000256" key="4">
    <source>
        <dbReference type="ARBA" id="ARBA00023004"/>
    </source>
</evidence>
<accession>A0A667Y3B9</accession>
<sequence>MDRANLPYTDAVIHEVQRIGNIVPLSLPHSTNKNIQLGDYTVPKGVVIIPNLTSVLFDKREWETPYTFNPGHFLNEEGKECFSFTGKRVCLGENLARMEIFLFFTSFMQQFTFSMPAGMKPVLDYCFGITLKQRPYRLLLGFGELYYAGRAGEGHRSTGA</sequence>
<dbReference type="SUPFAM" id="SSF48264">
    <property type="entry name" value="Cytochrome P450"/>
    <property type="match status" value="1"/>
</dbReference>
<keyword evidence="7" id="KW-1185">Reference proteome</keyword>
<dbReference type="InterPro" id="IPR001128">
    <property type="entry name" value="Cyt_P450"/>
</dbReference>
<evidence type="ECO:0000256" key="3">
    <source>
        <dbReference type="ARBA" id="ARBA00022723"/>
    </source>
</evidence>
<feature type="binding site" description="axial binding residue" evidence="5">
    <location>
        <position position="90"/>
    </location>
    <ligand>
        <name>heme</name>
        <dbReference type="ChEBI" id="CHEBI:30413"/>
    </ligand>
    <ligandPart>
        <name>Fe</name>
        <dbReference type="ChEBI" id="CHEBI:18248"/>
    </ligandPart>
</feature>
<dbReference type="GO" id="GO:0020037">
    <property type="term" value="F:heme binding"/>
    <property type="evidence" value="ECO:0007669"/>
    <property type="project" value="InterPro"/>
</dbReference>
<dbReference type="GO" id="GO:0016712">
    <property type="term" value="F:oxidoreductase activity, acting on paired donors, with incorporation or reduction of molecular oxygen, reduced flavin or flavoprotein as one donor, and incorporation of one atom of oxygen"/>
    <property type="evidence" value="ECO:0007669"/>
    <property type="project" value="TreeGrafter"/>
</dbReference>
<dbReference type="GO" id="GO:0005737">
    <property type="term" value="C:cytoplasm"/>
    <property type="evidence" value="ECO:0007669"/>
    <property type="project" value="TreeGrafter"/>
</dbReference>
<dbReference type="GO" id="GO:0005506">
    <property type="term" value="F:iron ion binding"/>
    <property type="evidence" value="ECO:0007669"/>
    <property type="project" value="InterPro"/>
</dbReference>
<organism evidence="6 7">
    <name type="scientific">Myripristis murdjan</name>
    <name type="common">pinecone soldierfish</name>
    <dbReference type="NCBI Taxonomy" id="586833"/>
    <lineage>
        <taxon>Eukaryota</taxon>
        <taxon>Metazoa</taxon>
        <taxon>Chordata</taxon>
        <taxon>Craniata</taxon>
        <taxon>Vertebrata</taxon>
        <taxon>Euteleostomi</taxon>
        <taxon>Actinopterygii</taxon>
        <taxon>Neopterygii</taxon>
        <taxon>Teleostei</taxon>
        <taxon>Neoteleostei</taxon>
        <taxon>Acanthomorphata</taxon>
        <taxon>Holocentriformes</taxon>
        <taxon>Holocentridae</taxon>
        <taxon>Myripristis</taxon>
    </lineage>
</organism>
<reference evidence="6" key="2">
    <citation type="submission" date="2025-08" db="UniProtKB">
        <authorList>
            <consortium name="Ensembl"/>
        </authorList>
    </citation>
    <scope>IDENTIFICATION</scope>
</reference>
<evidence type="ECO:0000256" key="2">
    <source>
        <dbReference type="ARBA" id="ARBA00010617"/>
    </source>
</evidence>
<protein>
    <submittedName>
        <fullName evidence="6">Uncharacterized protein</fullName>
    </submittedName>
</protein>
<evidence type="ECO:0000256" key="5">
    <source>
        <dbReference type="PIRSR" id="PIRSR602401-1"/>
    </source>
</evidence>